<dbReference type="RefSeq" id="WP_141322237.1">
    <property type="nucleotide sequence ID" value="NZ_BJNI01000062.1"/>
</dbReference>
<name>A0A844A1G4_RHIFR</name>
<evidence type="ECO:0000313" key="2">
    <source>
        <dbReference type="Proteomes" id="UP000466694"/>
    </source>
</evidence>
<sequence length="88" mass="10096">MTMSKPVDAWLLGPVFCARTQQHAERASTVYLVDMHTIGDERHFIVIDTLHPERNRIEKVSDERFAEFLMKVLGTDIPLSEIEQEIAA</sequence>
<protein>
    <submittedName>
        <fullName evidence="1">Uncharacterized protein</fullName>
    </submittedName>
</protein>
<evidence type="ECO:0000313" key="1">
    <source>
        <dbReference type="EMBL" id="MQX06773.1"/>
    </source>
</evidence>
<accession>A0A844A1G4</accession>
<gene>
    <name evidence="1" type="ORF">GHK48_00075</name>
</gene>
<reference evidence="1 2" key="1">
    <citation type="journal article" date="2013" name="Genome Biol.">
        <title>Comparative genomics of the core and accessory genomes of 48 Sinorhizobium strains comprising five genospecies.</title>
        <authorList>
            <person name="Sugawara M."/>
            <person name="Epstein B."/>
            <person name="Badgley B.D."/>
            <person name="Unno T."/>
            <person name="Xu L."/>
            <person name="Reese J."/>
            <person name="Gyaneshwar P."/>
            <person name="Denny R."/>
            <person name="Mudge J."/>
            <person name="Bharti A.K."/>
            <person name="Farmer A.D."/>
            <person name="May G.D."/>
            <person name="Woodward J.E."/>
            <person name="Medigue C."/>
            <person name="Vallenet D."/>
            <person name="Lajus A."/>
            <person name="Rouy Z."/>
            <person name="Martinez-Vaz B."/>
            <person name="Tiffin P."/>
            <person name="Young N.D."/>
            <person name="Sadowsky M.J."/>
        </authorList>
    </citation>
    <scope>NUCLEOTIDE SEQUENCE [LARGE SCALE GENOMIC DNA]</scope>
    <source>
        <strain evidence="1 2">USDA205</strain>
    </source>
</reference>
<dbReference type="Proteomes" id="UP000466694">
    <property type="component" value="Unassembled WGS sequence"/>
</dbReference>
<proteinExistence type="predicted"/>
<dbReference type="EMBL" id="WISZ01000004">
    <property type="protein sequence ID" value="MQX06773.1"/>
    <property type="molecule type" value="Genomic_DNA"/>
</dbReference>
<comment type="caution">
    <text evidence="1">The sequence shown here is derived from an EMBL/GenBank/DDBJ whole genome shotgun (WGS) entry which is preliminary data.</text>
</comment>
<dbReference type="AlphaFoldDB" id="A0A844A1G4"/>
<organism evidence="1 2">
    <name type="scientific">Rhizobium fredii</name>
    <name type="common">Sinorhizobium fredii</name>
    <dbReference type="NCBI Taxonomy" id="380"/>
    <lineage>
        <taxon>Bacteria</taxon>
        <taxon>Pseudomonadati</taxon>
        <taxon>Pseudomonadota</taxon>
        <taxon>Alphaproteobacteria</taxon>
        <taxon>Hyphomicrobiales</taxon>
        <taxon>Rhizobiaceae</taxon>
        <taxon>Sinorhizobium/Ensifer group</taxon>
        <taxon>Sinorhizobium</taxon>
    </lineage>
</organism>